<accession>A0A6H5GNB6</accession>
<feature type="signal peptide" evidence="1">
    <location>
        <begin position="1"/>
        <end position="19"/>
    </location>
</feature>
<evidence type="ECO:0000259" key="2">
    <source>
        <dbReference type="Pfam" id="PF13001"/>
    </source>
</evidence>
<organism evidence="3 4">
    <name type="scientific">Nesidiocoris tenuis</name>
    <dbReference type="NCBI Taxonomy" id="355587"/>
    <lineage>
        <taxon>Eukaryota</taxon>
        <taxon>Metazoa</taxon>
        <taxon>Ecdysozoa</taxon>
        <taxon>Arthropoda</taxon>
        <taxon>Hexapoda</taxon>
        <taxon>Insecta</taxon>
        <taxon>Pterygota</taxon>
        <taxon>Neoptera</taxon>
        <taxon>Paraneoptera</taxon>
        <taxon>Hemiptera</taxon>
        <taxon>Heteroptera</taxon>
        <taxon>Panheteroptera</taxon>
        <taxon>Cimicomorpha</taxon>
        <taxon>Miridae</taxon>
        <taxon>Dicyphina</taxon>
        <taxon>Nesidiocoris</taxon>
    </lineage>
</organism>
<keyword evidence="1" id="KW-0732">Signal</keyword>
<feature type="domain" description="Proteasome component Ecm29 N-terminal" evidence="2">
    <location>
        <begin position="115"/>
        <end position="228"/>
    </location>
</feature>
<keyword evidence="4" id="KW-1185">Reference proteome</keyword>
<dbReference type="SUPFAM" id="SSF48371">
    <property type="entry name" value="ARM repeat"/>
    <property type="match status" value="1"/>
</dbReference>
<dbReference type="AlphaFoldDB" id="A0A6H5GNB6"/>
<dbReference type="OrthoDB" id="16066at2759"/>
<dbReference type="GO" id="GO:0043248">
    <property type="term" value="P:proteasome assembly"/>
    <property type="evidence" value="ECO:0007669"/>
    <property type="project" value="InterPro"/>
</dbReference>
<dbReference type="Pfam" id="PF13001">
    <property type="entry name" value="ECM29_N"/>
    <property type="match status" value="2"/>
</dbReference>
<evidence type="ECO:0000313" key="3">
    <source>
        <dbReference type="EMBL" id="CAB0005497.1"/>
    </source>
</evidence>
<evidence type="ECO:0000256" key="1">
    <source>
        <dbReference type="SAM" id="SignalP"/>
    </source>
</evidence>
<dbReference type="EMBL" id="CADCXU010016507">
    <property type="protein sequence ID" value="CAB0005497.1"/>
    <property type="molecule type" value="Genomic_DNA"/>
</dbReference>
<evidence type="ECO:0000313" key="4">
    <source>
        <dbReference type="Proteomes" id="UP000479000"/>
    </source>
</evidence>
<proteinExistence type="predicted"/>
<protein>
    <recommendedName>
        <fullName evidence="2">Proteasome component Ecm29 N-terminal domain-containing protein</fullName>
    </recommendedName>
</protein>
<name>A0A6H5GNB6_9HEMI</name>
<reference evidence="3 4" key="1">
    <citation type="submission" date="2020-02" db="EMBL/GenBank/DDBJ databases">
        <authorList>
            <person name="Ferguson B K."/>
        </authorList>
    </citation>
    <scope>NUCLEOTIDE SEQUENCE [LARGE SCALE GENOMIC DNA]</scope>
</reference>
<dbReference type="GO" id="GO:0060090">
    <property type="term" value="F:molecular adaptor activity"/>
    <property type="evidence" value="ECO:0007669"/>
    <property type="project" value="InterPro"/>
</dbReference>
<feature type="chain" id="PRO_5026139698" description="Proteasome component Ecm29 N-terminal domain-containing protein" evidence="1">
    <location>
        <begin position="20"/>
        <end position="426"/>
    </location>
</feature>
<dbReference type="InterPro" id="IPR024372">
    <property type="entry name" value="Ecm29_N"/>
</dbReference>
<feature type="domain" description="Proteasome component Ecm29 N-terminal" evidence="2">
    <location>
        <begin position="29"/>
        <end position="102"/>
    </location>
</feature>
<gene>
    <name evidence="3" type="ORF">NTEN_LOCUS10974</name>
</gene>
<dbReference type="Proteomes" id="UP000479000">
    <property type="component" value="Unassembled WGS sequence"/>
</dbReference>
<dbReference type="InterPro" id="IPR016024">
    <property type="entry name" value="ARM-type_fold"/>
</dbReference>
<sequence length="426" mass="46863">MGFLYSLFLLYTTHFLVSSVNLGTILEVPMQSNISQYGLLRLTKDELLDLSSDYLEQLKISVIQFLGVLGTTEVYPHLVIGTADSRSIVIDVAENQMKRIELAIKHLDQVWQTILHSGLIKLLDLEDGTDKKTKLLAYPLISSLVLRCSDKAKKQLNVVEFIFGKIESEMDVDLRAAARDCAVAMAKGYKNLDPEIELPLRQFLVSKLQNFKRAEHVREDVRLLAAEITSHLVLTQENGNDYMEKAIAAVNSPSISKEYEKVHGSVALAGHLGSRFGVKCPEQVKAIGLVQEGAGKGLALVYEATKDNRAKQEVLKAVVEQLTVGRKSAIKVSDETTLFQEGELGESPTGSICIRECKKEKGKSGQKVAGIVLPVILGKGIKSRVSEVRSISVNGSIVIVLKSRIGTELQKKLLLVLHIYSGSLPE</sequence>